<protein>
    <submittedName>
        <fullName evidence="1">Uncharacterized protein</fullName>
    </submittedName>
</protein>
<dbReference type="AlphaFoldDB" id="A0AAV5QRX0"/>
<reference evidence="1 2" key="1">
    <citation type="journal article" date="2023" name="Elife">
        <title>Identification of key yeast species and microbe-microbe interactions impacting larval growth of Drosophila in the wild.</title>
        <authorList>
            <person name="Mure A."/>
            <person name="Sugiura Y."/>
            <person name="Maeda R."/>
            <person name="Honda K."/>
            <person name="Sakurai N."/>
            <person name="Takahashi Y."/>
            <person name="Watada M."/>
            <person name="Katoh T."/>
            <person name="Gotoh A."/>
            <person name="Gotoh Y."/>
            <person name="Taniguchi I."/>
            <person name="Nakamura K."/>
            <person name="Hayashi T."/>
            <person name="Katayama T."/>
            <person name="Uemura T."/>
            <person name="Hattori Y."/>
        </authorList>
    </citation>
    <scope>NUCLEOTIDE SEQUENCE [LARGE SCALE GENOMIC DNA]</scope>
    <source>
        <strain evidence="1 2">SC-9</strain>
    </source>
</reference>
<organism evidence="1 2">
    <name type="scientific">Saccharomycopsis crataegensis</name>
    <dbReference type="NCBI Taxonomy" id="43959"/>
    <lineage>
        <taxon>Eukaryota</taxon>
        <taxon>Fungi</taxon>
        <taxon>Dikarya</taxon>
        <taxon>Ascomycota</taxon>
        <taxon>Saccharomycotina</taxon>
        <taxon>Saccharomycetes</taxon>
        <taxon>Saccharomycopsidaceae</taxon>
        <taxon>Saccharomycopsis</taxon>
    </lineage>
</organism>
<evidence type="ECO:0000313" key="1">
    <source>
        <dbReference type="EMBL" id="GMM37305.1"/>
    </source>
</evidence>
<name>A0AAV5QRX0_9ASCO</name>
<accession>A0AAV5QRX0</accession>
<evidence type="ECO:0000313" key="2">
    <source>
        <dbReference type="Proteomes" id="UP001360560"/>
    </source>
</evidence>
<proteinExistence type="predicted"/>
<dbReference type="RefSeq" id="XP_064854301.1">
    <property type="nucleotide sequence ID" value="XM_064998229.1"/>
</dbReference>
<dbReference type="GeneID" id="90075280"/>
<gene>
    <name evidence="1" type="ORF">DASC09_046300</name>
</gene>
<dbReference type="EMBL" id="BTFZ01000011">
    <property type="protein sequence ID" value="GMM37305.1"/>
    <property type="molecule type" value="Genomic_DNA"/>
</dbReference>
<sequence>MLDMKTGSASPRKLHFIPISALKISGDIRASLSQLEAIMVFISEVHIQYMDKYSPFFNLSSYC</sequence>
<comment type="caution">
    <text evidence="1">The sequence shown here is derived from an EMBL/GenBank/DDBJ whole genome shotgun (WGS) entry which is preliminary data.</text>
</comment>
<keyword evidence="2" id="KW-1185">Reference proteome</keyword>
<dbReference type="Proteomes" id="UP001360560">
    <property type="component" value="Unassembled WGS sequence"/>
</dbReference>